<feature type="region of interest" description="Disordered" evidence="1">
    <location>
        <begin position="1"/>
        <end position="23"/>
    </location>
</feature>
<evidence type="ECO:0000313" key="3">
    <source>
        <dbReference type="Proteomes" id="UP000325081"/>
    </source>
</evidence>
<proteinExistence type="predicted"/>
<accession>A0A5A7Q955</accession>
<organism evidence="2 3">
    <name type="scientific">Striga asiatica</name>
    <name type="common">Asiatic witchweed</name>
    <name type="synonym">Buchnera asiatica</name>
    <dbReference type="NCBI Taxonomy" id="4170"/>
    <lineage>
        <taxon>Eukaryota</taxon>
        <taxon>Viridiplantae</taxon>
        <taxon>Streptophyta</taxon>
        <taxon>Embryophyta</taxon>
        <taxon>Tracheophyta</taxon>
        <taxon>Spermatophyta</taxon>
        <taxon>Magnoliopsida</taxon>
        <taxon>eudicotyledons</taxon>
        <taxon>Gunneridae</taxon>
        <taxon>Pentapetalae</taxon>
        <taxon>asterids</taxon>
        <taxon>lamiids</taxon>
        <taxon>Lamiales</taxon>
        <taxon>Orobanchaceae</taxon>
        <taxon>Buchnereae</taxon>
        <taxon>Striga</taxon>
    </lineage>
</organism>
<dbReference type="GO" id="GO:0016301">
    <property type="term" value="F:kinase activity"/>
    <property type="evidence" value="ECO:0007669"/>
    <property type="project" value="UniProtKB-KW"/>
</dbReference>
<keyword evidence="3" id="KW-1185">Reference proteome</keyword>
<dbReference type="AlphaFoldDB" id="A0A5A7Q955"/>
<reference evidence="3" key="1">
    <citation type="journal article" date="2019" name="Curr. Biol.">
        <title>Genome Sequence of Striga asiatica Provides Insight into the Evolution of Plant Parasitism.</title>
        <authorList>
            <person name="Yoshida S."/>
            <person name="Kim S."/>
            <person name="Wafula E.K."/>
            <person name="Tanskanen J."/>
            <person name="Kim Y.M."/>
            <person name="Honaas L."/>
            <person name="Yang Z."/>
            <person name="Spallek T."/>
            <person name="Conn C.E."/>
            <person name="Ichihashi Y."/>
            <person name="Cheong K."/>
            <person name="Cui S."/>
            <person name="Der J.P."/>
            <person name="Gundlach H."/>
            <person name="Jiao Y."/>
            <person name="Hori C."/>
            <person name="Ishida J.K."/>
            <person name="Kasahara H."/>
            <person name="Kiba T."/>
            <person name="Kim M.S."/>
            <person name="Koo N."/>
            <person name="Laohavisit A."/>
            <person name="Lee Y.H."/>
            <person name="Lumba S."/>
            <person name="McCourt P."/>
            <person name="Mortimer J.C."/>
            <person name="Mutuku J.M."/>
            <person name="Nomura T."/>
            <person name="Sasaki-Sekimoto Y."/>
            <person name="Seto Y."/>
            <person name="Wang Y."/>
            <person name="Wakatake T."/>
            <person name="Sakakibara H."/>
            <person name="Demura T."/>
            <person name="Yamaguchi S."/>
            <person name="Yoneyama K."/>
            <person name="Manabe R.I."/>
            <person name="Nelson D.C."/>
            <person name="Schulman A.H."/>
            <person name="Timko M.P."/>
            <person name="dePamphilis C.W."/>
            <person name="Choi D."/>
            <person name="Shirasu K."/>
        </authorList>
    </citation>
    <scope>NUCLEOTIDE SEQUENCE [LARGE SCALE GENOMIC DNA]</scope>
    <source>
        <strain evidence="3">cv. UVA1</strain>
    </source>
</reference>
<sequence>MKSLSLSLSPSSTLCPPSPPTGNHLVDCGSRAAVTRDFDRQDFTDNDSQFLTSTVDDNDQELGSSSGTFFSLYATARAFGRPAHYVFPIRDLSEHSPPNTPPFSPT</sequence>
<feature type="compositionally biased region" description="Low complexity" evidence="1">
    <location>
        <begin position="1"/>
        <end position="15"/>
    </location>
</feature>
<gene>
    <name evidence="2" type="ORF">STAS_17276</name>
</gene>
<dbReference type="EMBL" id="BKCP01005927">
    <property type="protein sequence ID" value="GER40591.1"/>
    <property type="molecule type" value="Genomic_DNA"/>
</dbReference>
<comment type="caution">
    <text evidence="2">The sequence shown here is derived from an EMBL/GenBank/DDBJ whole genome shotgun (WGS) entry which is preliminary data.</text>
</comment>
<keyword evidence="2" id="KW-0418">Kinase</keyword>
<evidence type="ECO:0000313" key="2">
    <source>
        <dbReference type="EMBL" id="GER40591.1"/>
    </source>
</evidence>
<dbReference type="Proteomes" id="UP000325081">
    <property type="component" value="Unassembled WGS sequence"/>
</dbReference>
<name>A0A5A7Q955_STRAF</name>
<evidence type="ECO:0000256" key="1">
    <source>
        <dbReference type="SAM" id="MobiDB-lite"/>
    </source>
</evidence>
<keyword evidence="2" id="KW-0808">Transferase</keyword>
<protein>
    <submittedName>
        <fullName evidence="2">Kinase-like protein</fullName>
    </submittedName>
</protein>